<gene>
    <name evidence="1" type="ORF">Bca52824_095246</name>
</gene>
<dbReference type="GO" id="GO:0005829">
    <property type="term" value="C:cytosol"/>
    <property type="evidence" value="ECO:0007669"/>
    <property type="project" value="TreeGrafter"/>
</dbReference>
<dbReference type="GO" id="GO:0000958">
    <property type="term" value="P:mitochondrial mRNA catabolic process"/>
    <property type="evidence" value="ECO:0007669"/>
    <property type="project" value="TreeGrafter"/>
</dbReference>
<reference evidence="1 2" key="1">
    <citation type="submission" date="2020-02" db="EMBL/GenBank/DDBJ databases">
        <authorList>
            <person name="Ma Q."/>
            <person name="Huang Y."/>
            <person name="Song X."/>
            <person name="Pei D."/>
        </authorList>
    </citation>
    <scope>NUCLEOTIDE SEQUENCE [LARGE SCALE GENOMIC DNA]</scope>
    <source>
        <strain evidence="1">Sxm20200214</strain>
        <tissue evidence="1">Leaf</tissue>
    </source>
</reference>
<dbReference type="AlphaFoldDB" id="A0A8X7TJ20"/>
<dbReference type="GO" id="GO:0004654">
    <property type="term" value="F:polyribonucleotide nucleotidyltransferase activity"/>
    <property type="evidence" value="ECO:0007669"/>
    <property type="project" value="InterPro"/>
</dbReference>
<dbReference type="Gene3D" id="3.30.230.70">
    <property type="entry name" value="GHMP Kinase, N-terminal domain"/>
    <property type="match status" value="1"/>
</dbReference>
<sequence length="69" mass="7445">MASVCGGCLALQDAGVPVKCSVAGIAMGMVWDTEEFGGVGLPLSFLTSLELKMHRLLETKMVLLRFKWT</sequence>
<comment type="caution">
    <text evidence="1">The sequence shown here is derived from an EMBL/GenBank/DDBJ whole genome shotgun (WGS) entry which is preliminary data.</text>
</comment>
<dbReference type="InterPro" id="IPR027408">
    <property type="entry name" value="PNPase/RNase_PH_dom_sf"/>
</dbReference>
<dbReference type="GO" id="GO:0005739">
    <property type="term" value="C:mitochondrion"/>
    <property type="evidence" value="ECO:0007669"/>
    <property type="project" value="TreeGrafter"/>
</dbReference>
<protein>
    <submittedName>
        <fullName evidence="1">Uncharacterized protein</fullName>
    </submittedName>
</protein>
<dbReference type="EMBL" id="JAAMPC010000310">
    <property type="protein sequence ID" value="KAG2242911.1"/>
    <property type="molecule type" value="Genomic_DNA"/>
</dbReference>
<dbReference type="Proteomes" id="UP000886595">
    <property type="component" value="Unassembled WGS sequence"/>
</dbReference>
<evidence type="ECO:0000313" key="2">
    <source>
        <dbReference type="Proteomes" id="UP000886595"/>
    </source>
</evidence>
<dbReference type="InterPro" id="IPR020568">
    <property type="entry name" value="Ribosomal_Su5_D2-typ_SF"/>
</dbReference>
<dbReference type="GO" id="GO:0000175">
    <property type="term" value="F:3'-5'-RNA exonuclease activity"/>
    <property type="evidence" value="ECO:0007669"/>
    <property type="project" value="TreeGrafter"/>
</dbReference>
<organism evidence="1 2">
    <name type="scientific">Brassica carinata</name>
    <name type="common">Ethiopian mustard</name>
    <name type="synonym">Abyssinian cabbage</name>
    <dbReference type="NCBI Taxonomy" id="52824"/>
    <lineage>
        <taxon>Eukaryota</taxon>
        <taxon>Viridiplantae</taxon>
        <taxon>Streptophyta</taxon>
        <taxon>Embryophyta</taxon>
        <taxon>Tracheophyta</taxon>
        <taxon>Spermatophyta</taxon>
        <taxon>Magnoliopsida</taxon>
        <taxon>eudicotyledons</taxon>
        <taxon>Gunneridae</taxon>
        <taxon>Pentapetalae</taxon>
        <taxon>rosids</taxon>
        <taxon>malvids</taxon>
        <taxon>Brassicales</taxon>
        <taxon>Brassicaceae</taxon>
        <taxon>Brassiceae</taxon>
        <taxon>Brassica</taxon>
    </lineage>
</organism>
<name>A0A8X7TJ20_BRACI</name>
<dbReference type="GO" id="GO:0000965">
    <property type="term" value="P:mitochondrial RNA 3'-end processing"/>
    <property type="evidence" value="ECO:0007669"/>
    <property type="project" value="TreeGrafter"/>
</dbReference>
<dbReference type="PANTHER" id="PTHR11252">
    <property type="entry name" value="POLYRIBONUCLEOTIDE NUCLEOTIDYLTRANSFERASE"/>
    <property type="match status" value="1"/>
</dbReference>
<dbReference type="OrthoDB" id="1712416at2759"/>
<keyword evidence="2" id="KW-1185">Reference proteome</keyword>
<dbReference type="SUPFAM" id="SSF54211">
    <property type="entry name" value="Ribosomal protein S5 domain 2-like"/>
    <property type="match status" value="1"/>
</dbReference>
<accession>A0A8X7TJ20</accession>
<proteinExistence type="predicted"/>
<dbReference type="GO" id="GO:0009570">
    <property type="term" value="C:chloroplast stroma"/>
    <property type="evidence" value="ECO:0007669"/>
    <property type="project" value="TreeGrafter"/>
</dbReference>
<dbReference type="GO" id="GO:0003723">
    <property type="term" value="F:RNA binding"/>
    <property type="evidence" value="ECO:0007669"/>
    <property type="project" value="InterPro"/>
</dbReference>
<dbReference type="InterPro" id="IPR012162">
    <property type="entry name" value="PNPase"/>
</dbReference>
<dbReference type="PANTHER" id="PTHR11252:SF0">
    <property type="entry name" value="POLYRIBONUCLEOTIDE NUCLEOTIDYLTRANSFERASE 1, MITOCHONDRIAL"/>
    <property type="match status" value="1"/>
</dbReference>
<evidence type="ECO:0000313" key="1">
    <source>
        <dbReference type="EMBL" id="KAG2242911.1"/>
    </source>
</evidence>